<dbReference type="InterPro" id="IPR051785">
    <property type="entry name" value="MMCE/EMCE_epimerase"/>
</dbReference>
<comment type="caution">
    <text evidence="3">The sequence shown here is derived from an EMBL/GenBank/DDBJ whole genome shotgun (WGS) entry which is preliminary data.</text>
</comment>
<keyword evidence="3" id="KW-0560">Oxidoreductase</keyword>
<dbReference type="PANTHER" id="PTHR43048">
    <property type="entry name" value="METHYLMALONYL-COA EPIMERASE"/>
    <property type="match status" value="1"/>
</dbReference>
<dbReference type="AlphaFoldDB" id="A0A2R5EKP3"/>
<keyword evidence="1" id="KW-0479">Metal-binding</keyword>
<reference evidence="3 4" key="1">
    <citation type="submission" date="2017-08" db="EMBL/GenBank/DDBJ databases">
        <title>Substantial Increase in Enzyme Production by Combined Drug-Resistance Mutations in Paenibacillus agaridevorans.</title>
        <authorList>
            <person name="Tanaka Y."/>
            <person name="Funane K."/>
            <person name="Hosaka T."/>
            <person name="Shiwa Y."/>
            <person name="Fujita N."/>
            <person name="Miyazaki T."/>
            <person name="Yoshikawa H."/>
            <person name="Murakami K."/>
            <person name="Kasahara K."/>
            <person name="Inaoka T."/>
            <person name="Hiraga Y."/>
            <person name="Ochi K."/>
        </authorList>
    </citation>
    <scope>NUCLEOTIDE SEQUENCE [LARGE SCALE GENOMIC DNA]</scope>
    <source>
        <strain evidence="3 4">T-3040</strain>
    </source>
</reference>
<dbReference type="GO" id="GO:0051213">
    <property type="term" value="F:dioxygenase activity"/>
    <property type="evidence" value="ECO:0007669"/>
    <property type="project" value="UniProtKB-KW"/>
</dbReference>
<sequence>MELTHTRILVDCFKECFIFYRDVMGFEPIWGTEEGRYADFNAGNTTLALFDRKSMADAINEAYSVNDQFNDRIVLVFQVKDVDKSFLELKEKIKFLSEPISRQYGIRSVNFRDPAGNLIELYHEIPME</sequence>
<dbReference type="InterPro" id="IPR029068">
    <property type="entry name" value="Glyas_Bleomycin-R_OHBP_Dase"/>
</dbReference>
<dbReference type="InterPro" id="IPR037523">
    <property type="entry name" value="VOC_core"/>
</dbReference>
<dbReference type="PROSITE" id="PS51819">
    <property type="entry name" value="VOC"/>
    <property type="match status" value="1"/>
</dbReference>
<evidence type="ECO:0000259" key="2">
    <source>
        <dbReference type="PROSITE" id="PS51819"/>
    </source>
</evidence>
<dbReference type="Proteomes" id="UP000245202">
    <property type="component" value="Unassembled WGS sequence"/>
</dbReference>
<dbReference type="RefSeq" id="WP_108992231.1">
    <property type="nucleotide sequence ID" value="NZ_BDQX01000077.1"/>
</dbReference>
<evidence type="ECO:0000313" key="4">
    <source>
        <dbReference type="Proteomes" id="UP000245202"/>
    </source>
</evidence>
<dbReference type="SUPFAM" id="SSF54593">
    <property type="entry name" value="Glyoxalase/Bleomycin resistance protein/Dihydroxybiphenyl dioxygenase"/>
    <property type="match status" value="1"/>
</dbReference>
<accession>A0A2R5EKP3</accession>
<dbReference type="InterPro" id="IPR004360">
    <property type="entry name" value="Glyas_Fos-R_dOase_dom"/>
</dbReference>
<dbReference type="Gene3D" id="3.10.180.10">
    <property type="entry name" value="2,3-Dihydroxybiphenyl 1,2-Dioxygenase, domain 1"/>
    <property type="match status" value="1"/>
</dbReference>
<keyword evidence="3" id="KW-0223">Dioxygenase</keyword>
<protein>
    <submittedName>
        <fullName evidence="3">Glyoxalase/bleomycin resistance protein/dioxygenase</fullName>
    </submittedName>
</protein>
<evidence type="ECO:0000313" key="3">
    <source>
        <dbReference type="EMBL" id="GBG07107.1"/>
    </source>
</evidence>
<gene>
    <name evidence="3" type="ORF">PAT3040_01655</name>
</gene>
<proteinExistence type="predicted"/>
<feature type="domain" description="VOC" evidence="2">
    <location>
        <begin position="2"/>
        <end position="124"/>
    </location>
</feature>
<dbReference type="GO" id="GO:0046872">
    <property type="term" value="F:metal ion binding"/>
    <property type="evidence" value="ECO:0007669"/>
    <property type="project" value="UniProtKB-KW"/>
</dbReference>
<evidence type="ECO:0000256" key="1">
    <source>
        <dbReference type="ARBA" id="ARBA00022723"/>
    </source>
</evidence>
<dbReference type="GO" id="GO:0046491">
    <property type="term" value="P:L-methylmalonyl-CoA metabolic process"/>
    <property type="evidence" value="ECO:0007669"/>
    <property type="project" value="TreeGrafter"/>
</dbReference>
<dbReference type="Pfam" id="PF00903">
    <property type="entry name" value="Glyoxalase"/>
    <property type="match status" value="1"/>
</dbReference>
<dbReference type="GO" id="GO:0004493">
    <property type="term" value="F:methylmalonyl-CoA epimerase activity"/>
    <property type="evidence" value="ECO:0007669"/>
    <property type="project" value="TreeGrafter"/>
</dbReference>
<dbReference type="EMBL" id="BDQX01000077">
    <property type="protein sequence ID" value="GBG07107.1"/>
    <property type="molecule type" value="Genomic_DNA"/>
</dbReference>
<dbReference type="PANTHER" id="PTHR43048:SF4">
    <property type="entry name" value="RING-CLEAVING DIOXYGENASE-RELATED"/>
    <property type="match status" value="1"/>
</dbReference>
<keyword evidence="4" id="KW-1185">Reference proteome</keyword>
<name>A0A2R5EKP3_9BACL</name>
<organism evidence="3 4">
    <name type="scientific">Paenibacillus agaridevorans</name>
    <dbReference type="NCBI Taxonomy" id="171404"/>
    <lineage>
        <taxon>Bacteria</taxon>
        <taxon>Bacillati</taxon>
        <taxon>Bacillota</taxon>
        <taxon>Bacilli</taxon>
        <taxon>Bacillales</taxon>
        <taxon>Paenibacillaceae</taxon>
        <taxon>Paenibacillus</taxon>
    </lineage>
</organism>